<name>A0ABY1UPL6_9APIC</name>
<dbReference type="Proteomes" id="UP000831156">
    <property type="component" value="Chromosome 11"/>
</dbReference>
<dbReference type="PANTHER" id="PTHR10953:SF162">
    <property type="entry name" value="SUMO-ACTIVATING ENZYME SUBUNIT 1"/>
    <property type="match status" value="1"/>
</dbReference>
<dbReference type="Gene3D" id="3.40.50.720">
    <property type="entry name" value="NAD(P)-binding Rossmann-like Domain"/>
    <property type="match status" value="1"/>
</dbReference>
<feature type="domain" description="THIF-type NAD/FAD binding fold" evidence="1">
    <location>
        <begin position="7"/>
        <end position="333"/>
    </location>
</feature>
<dbReference type="InterPro" id="IPR000594">
    <property type="entry name" value="ThiF_NAD_FAD-bd"/>
</dbReference>
<evidence type="ECO:0000259" key="1">
    <source>
        <dbReference type="Pfam" id="PF00899"/>
    </source>
</evidence>
<dbReference type="SUPFAM" id="SSF69572">
    <property type="entry name" value="Activating enzymes of the ubiquitin-like proteins"/>
    <property type="match status" value="1"/>
</dbReference>
<evidence type="ECO:0000313" key="2">
    <source>
        <dbReference type="EMBL" id="SOV16060.1"/>
    </source>
</evidence>
<accession>A0ABY1UPL6</accession>
<dbReference type="Pfam" id="PF00899">
    <property type="entry name" value="ThiF"/>
    <property type="match status" value="1"/>
</dbReference>
<dbReference type="InterPro" id="IPR035985">
    <property type="entry name" value="Ubiquitin-activating_enz"/>
</dbReference>
<dbReference type="InterPro" id="IPR045886">
    <property type="entry name" value="ThiF/MoeB/HesA"/>
</dbReference>
<sequence>MEKEKIYDRQLRLWGVKAQNRMMKSNVLVVGLSGINIELCKNLILNGINITIIDNNIVDEEDIENIFFLNEYDDMNEYMSVAIYKELKSINQLINIKGYIGHIDLDKNNIIIEKELIYKDNEIIKENKKEEDCSYNICDYIKNYTCVCISCEDYPLYKLTKINEICHEKNIGFFANMCHGKYAFLFSDFGNHIIEESYYKIKNDDNKKKCNDKNIQVQYCTLSHFLKVPFSNLDKKTNDIIYYVFALILYEQDKNINKQNKQIDEKDFLKFYNKLANKTYIQNPTELCKTYKINFSPSCSIMGGVTSQEIRKFISRQHESIPNFCVFDMNQNIVCTSMIK</sequence>
<evidence type="ECO:0000313" key="3">
    <source>
        <dbReference type="Proteomes" id="UP000831156"/>
    </source>
</evidence>
<reference evidence="2" key="1">
    <citation type="submission" date="2016-09" db="EMBL/GenBank/DDBJ databases">
        <authorList>
            <consortium name="Pathogen Informatics"/>
            <person name="Sun Q."/>
            <person name="Inoue M."/>
        </authorList>
    </citation>
    <scope>NUCLEOTIDE SEQUENCE</scope>
</reference>
<dbReference type="PANTHER" id="PTHR10953">
    <property type="entry name" value="UBIQUITIN-ACTIVATING ENZYME E1"/>
    <property type="match status" value="1"/>
</dbReference>
<organism evidence="2 3">
    <name type="scientific">Plasmodium gaboni</name>
    <dbReference type="NCBI Taxonomy" id="647221"/>
    <lineage>
        <taxon>Eukaryota</taxon>
        <taxon>Sar</taxon>
        <taxon>Alveolata</taxon>
        <taxon>Apicomplexa</taxon>
        <taxon>Aconoidasida</taxon>
        <taxon>Haemosporida</taxon>
        <taxon>Plasmodiidae</taxon>
        <taxon>Plasmodium</taxon>
        <taxon>Plasmodium (Laverania)</taxon>
    </lineage>
</organism>
<keyword evidence="3" id="KW-1185">Reference proteome</keyword>
<protein>
    <submittedName>
        <fullName evidence="2">Ubiquitin activating enzyme (E1) subunit Aos1, putative</fullName>
    </submittedName>
</protein>
<proteinExistence type="predicted"/>
<dbReference type="EMBL" id="LT969434">
    <property type="protein sequence ID" value="SOV16060.1"/>
    <property type="molecule type" value="Genomic_DNA"/>
</dbReference>
<gene>
    <name evidence="2" type="ORF">PGABG01_1142400</name>
</gene>